<evidence type="ECO:0000256" key="1">
    <source>
        <dbReference type="SAM" id="SignalP"/>
    </source>
</evidence>
<feature type="domain" description="Beta-lactamase class A catalytic" evidence="2">
    <location>
        <begin position="168"/>
        <end position="276"/>
    </location>
</feature>
<dbReference type="GO" id="GO:0008800">
    <property type="term" value="F:beta-lactamase activity"/>
    <property type="evidence" value="ECO:0007669"/>
    <property type="project" value="InterPro"/>
</dbReference>
<proteinExistence type="predicted"/>
<dbReference type="EMBL" id="LT906453">
    <property type="protein sequence ID" value="SNV16879.1"/>
    <property type="molecule type" value="Genomic_DNA"/>
</dbReference>
<dbReference type="PANTHER" id="PTHR35333">
    <property type="entry name" value="BETA-LACTAMASE"/>
    <property type="match status" value="1"/>
</dbReference>
<gene>
    <name evidence="4" type="ORF">SAMEA4475696_00090</name>
</gene>
<evidence type="ECO:0000259" key="3">
    <source>
        <dbReference type="Pfam" id="PF18042"/>
    </source>
</evidence>
<accession>A0A239V4Q0</accession>
<dbReference type="SUPFAM" id="SSF56601">
    <property type="entry name" value="beta-lactamase/transpeptidase-like"/>
    <property type="match status" value="1"/>
</dbReference>
<organism evidence="4 5">
    <name type="scientific">Dermatophilus congolensis</name>
    <dbReference type="NCBI Taxonomy" id="1863"/>
    <lineage>
        <taxon>Bacteria</taxon>
        <taxon>Bacillati</taxon>
        <taxon>Actinomycetota</taxon>
        <taxon>Actinomycetes</taxon>
        <taxon>Micrococcales</taxon>
        <taxon>Dermatophilaceae</taxon>
        <taxon>Dermatophilus</taxon>
    </lineage>
</organism>
<feature type="domain" description="ORF 12 gene product N-terminal" evidence="3">
    <location>
        <begin position="42"/>
        <end position="132"/>
    </location>
</feature>
<name>A0A239V4Q0_9MICO</name>
<dbReference type="InterPro" id="IPR012338">
    <property type="entry name" value="Beta-lactam/transpept-like"/>
</dbReference>
<keyword evidence="1" id="KW-0732">Signal</keyword>
<dbReference type="GeneID" id="63458404"/>
<evidence type="ECO:0000259" key="2">
    <source>
        <dbReference type="Pfam" id="PF13354"/>
    </source>
</evidence>
<evidence type="ECO:0000313" key="4">
    <source>
        <dbReference type="EMBL" id="SNV16879.1"/>
    </source>
</evidence>
<dbReference type="OrthoDB" id="108135at2"/>
<dbReference type="Pfam" id="PF18042">
    <property type="entry name" value="ORF_12_N"/>
    <property type="match status" value="1"/>
</dbReference>
<dbReference type="GO" id="GO:0046677">
    <property type="term" value="P:response to antibiotic"/>
    <property type="evidence" value="ECO:0007669"/>
    <property type="project" value="InterPro"/>
</dbReference>
<dbReference type="Gene3D" id="3.40.710.10">
    <property type="entry name" value="DD-peptidase/beta-lactamase superfamily"/>
    <property type="match status" value="1"/>
</dbReference>
<evidence type="ECO:0000313" key="5">
    <source>
        <dbReference type="Proteomes" id="UP000242637"/>
    </source>
</evidence>
<dbReference type="PANTHER" id="PTHR35333:SF5">
    <property type="entry name" value="CONSERVED LIPOPROTEIN LPQF-RELATED"/>
    <property type="match status" value="1"/>
</dbReference>
<dbReference type="PROSITE" id="PS51257">
    <property type="entry name" value="PROKAR_LIPOPROTEIN"/>
    <property type="match status" value="1"/>
</dbReference>
<keyword evidence="5" id="KW-1185">Reference proteome</keyword>
<dbReference type="Gene3D" id="3.10.450.280">
    <property type="match status" value="1"/>
</dbReference>
<dbReference type="Proteomes" id="UP000242637">
    <property type="component" value="Chromosome 1"/>
</dbReference>
<dbReference type="STRING" id="1121387.GCA_000429885_00833"/>
<protein>
    <submittedName>
        <fullName evidence="4">Uncharacterized protein</fullName>
    </submittedName>
</protein>
<dbReference type="KEGG" id="dco:SAMEA4475696_0090"/>
<dbReference type="RefSeq" id="WP_028326852.1">
    <property type="nucleotide sequence ID" value="NZ_LT906453.1"/>
</dbReference>
<dbReference type="InterPro" id="IPR000871">
    <property type="entry name" value="Beta-lactam_class-A"/>
</dbReference>
<dbReference type="InterPro" id="IPR045155">
    <property type="entry name" value="Beta-lactam_cat"/>
</dbReference>
<dbReference type="AlphaFoldDB" id="A0A239V4Q0"/>
<dbReference type="InterPro" id="IPR040846">
    <property type="entry name" value="ORF_12_N"/>
</dbReference>
<feature type="signal peptide" evidence="1">
    <location>
        <begin position="1"/>
        <end position="18"/>
    </location>
</feature>
<reference evidence="4 5" key="1">
    <citation type="submission" date="2017-06" db="EMBL/GenBank/DDBJ databases">
        <authorList>
            <consortium name="Pathogen Informatics"/>
        </authorList>
    </citation>
    <scope>NUCLEOTIDE SEQUENCE [LARGE SCALE GENOMIC DNA]</scope>
    <source>
        <strain evidence="4 5">NCTC13039</strain>
    </source>
</reference>
<dbReference type="GO" id="GO:0030655">
    <property type="term" value="P:beta-lactam antibiotic catabolic process"/>
    <property type="evidence" value="ECO:0007669"/>
    <property type="project" value="InterPro"/>
</dbReference>
<feature type="chain" id="PRO_5039684748" evidence="1">
    <location>
        <begin position="19"/>
        <end position="457"/>
    </location>
</feature>
<dbReference type="Pfam" id="PF13354">
    <property type="entry name" value="Beta-lactamase2"/>
    <property type="match status" value="1"/>
</dbReference>
<sequence>MRALLAPTAGLIALTLAACTTGSGPTPQNTPTATPTATATYPNDTIGQAMQWFVGQMSTDKTDSNLAQRLSSEFTKHISPQQLLVFFGELRPQGPWITENTTTNGNNGTATLMNKYGQRFTLTMHVDDNGKIAGALVDSAPKGSPATTWNDVTKRAQLGIKDVSILAANIDDNDKLTDVHAHDADTPRPVASASKLYILAAIAEKIADEELSWDQELTLTEEDKTLPSGTLQNSAAGTRISVLDAATAMIATSDNTATDLLYRTVGEEAILTAAKNASNDHLEGITPFLTPKQMFWLAYGPSEEAKKARSSWKSSSPQQRRELLKNLPMPGPGPQIPNNATTAQWPNDIEWFVSARDLADVHLHLQKLADSPTGKPLTHILTKNAGIKTPAWASTAFKGGSNTGVLSFSFAATTAKKSRQILIVTGRSTEPVDQNTVIAATTDAANLLATQHDPAKE</sequence>